<dbReference type="EC" id="3.5.1.-" evidence="4"/>
<keyword evidence="5" id="KW-1185">Reference proteome</keyword>
<dbReference type="InterPro" id="IPR014395">
    <property type="entry name" value="Pen/GL7ACA/AHL_acylase"/>
</dbReference>
<organism evidence="4 5">
    <name type="scientific">Micromonospora halotolerans</name>
    <dbReference type="NCBI Taxonomy" id="709879"/>
    <lineage>
        <taxon>Bacteria</taxon>
        <taxon>Bacillati</taxon>
        <taxon>Actinomycetota</taxon>
        <taxon>Actinomycetes</taxon>
        <taxon>Micromonosporales</taxon>
        <taxon>Micromonosporaceae</taxon>
        <taxon>Micromonospora</taxon>
    </lineage>
</organism>
<reference evidence="4 5" key="1">
    <citation type="submission" date="2023-09" db="EMBL/GenBank/DDBJ databases">
        <title>Micromonospora halotolerans DSM 45598 genome sequence.</title>
        <authorList>
            <person name="Mo P."/>
        </authorList>
    </citation>
    <scope>NUCLEOTIDE SEQUENCE [LARGE SCALE GENOMIC DNA]</scope>
    <source>
        <strain evidence="4 5">DSM 45598</strain>
    </source>
</reference>
<dbReference type="Gene3D" id="3.60.20.10">
    <property type="entry name" value="Glutamine Phosphoribosylpyrophosphate, subunit 1, domain 1"/>
    <property type="match status" value="1"/>
</dbReference>
<dbReference type="Pfam" id="PF01804">
    <property type="entry name" value="Penicil_amidase"/>
    <property type="match status" value="1"/>
</dbReference>
<dbReference type="RefSeq" id="WP_313721978.1">
    <property type="nucleotide sequence ID" value="NZ_CP134876.1"/>
</dbReference>
<dbReference type="Gene3D" id="1.10.439.10">
    <property type="entry name" value="Penicillin Amidohydrolase, domain 1"/>
    <property type="match status" value="1"/>
</dbReference>
<comment type="similarity">
    <text evidence="1">Belongs to the peptidase S45 family.</text>
</comment>
<protein>
    <submittedName>
        <fullName evidence="4">Penicillin acylase family protein</fullName>
        <ecNumber evidence="4">3.5.1.-</ecNumber>
    </submittedName>
</protein>
<dbReference type="InterPro" id="IPR043147">
    <property type="entry name" value="Penicillin_amidase_A-knob"/>
</dbReference>
<dbReference type="InterPro" id="IPR002692">
    <property type="entry name" value="S45"/>
</dbReference>
<evidence type="ECO:0000313" key="5">
    <source>
        <dbReference type="Proteomes" id="UP001303001"/>
    </source>
</evidence>
<dbReference type="InterPro" id="IPR029055">
    <property type="entry name" value="Ntn_hydrolases_N"/>
</dbReference>
<accession>A0ABY9ZXZ5</accession>
<dbReference type="InterPro" id="IPR023343">
    <property type="entry name" value="Penicillin_amidase_dom1"/>
</dbReference>
<dbReference type="PANTHER" id="PTHR34218">
    <property type="entry name" value="PEPTIDASE S45 PENICILLIN AMIDASE"/>
    <property type="match status" value="1"/>
</dbReference>
<dbReference type="EMBL" id="CP134876">
    <property type="protein sequence ID" value="WNM40028.1"/>
    <property type="molecule type" value="Genomic_DNA"/>
</dbReference>
<evidence type="ECO:0000256" key="3">
    <source>
        <dbReference type="ARBA" id="ARBA00023145"/>
    </source>
</evidence>
<dbReference type="SUPFAM" id="SSF56235">
    <property type="entry name" value="N-terminal nucleophile aminohydrolases (Ntn hydrolases)"/>
    <property type="match status" value="1"/>
</dbReference>
<keyword evidence="3" id="KW-0865">Zymogen</keyword>
<evidence type="ECO:0000256" key="2">
    <source>
        <dbReference type="ARBA" id="ARBA00022801"/>
    </source>
</evidence>
<proteinExistence type="inferred from homology"/>
<dbReference type="InterPro" id="IPR043146">
    <property type="entry name" value="Penicillin_amidase_N_B-knob"/>
</dbReference>
<evidence type="ECO:0000313" key="4">
    <source>
        <dbReference type="EMBL" id="WNM40028.1"/>
    </source>
</evidence>
<dbReference type="Proteomes" id="UP001303001">
    <property type="component" value="Chromosome"/>
</dbReference>
<name>A0ABY9ZXZ5_9ACTN</name>
<dbReference type="GO" id="GO:0016787">
    <property type="term" value="F:hydrolase activity"/>
    <property type="evidence" value="ECO:0007669"/>
    <property type="project" value="UniProtKB-KW"/>
</dbReference>
<gene>
    <name evidence="4" type="ORF">RMN56_01325</name>
</gene>
<evidence type="ECO:0000256" key="1">
    <source>
        <dbReference type="ARBA" id="ARBA00006586"/>
    </source>
</evidence>
<sequence>MTGIRRDAWGVPQLWGDTVEELARLQGRAAALDRAWQIEVERWRAEGRLAEHLGPAELGWDRFARRARLADTAARCFRRLSPATRRWVTAYVDGVNAGLAEGAAGAPEFAATGCAPGRWRPWSPLGVFLVQHVLFGTFPNKLWRAHVEATLGPAATGLFAVEGPGGSGSNAWVLPGDPAAGRGPVLAGDPHRVLELPGIYQQVRLACPEFDVLGFAFPGVPGLPHFGHAGEVAWAVTNAMADYQDVYRERLRREGGRVLVRDADGWLPARHHVERIRVRGAAPEPVEVIETPRGPVIDHDRHTGEGLSLRVPARVEADLGFDALLPLLRARTVDDVTEALRGWVEPVNSVLVADRHGGVRQLVAGLVPLRDDRCRWVPVPGWEPRYRWSGRYAEAKPVEVAGVAVCANDRRDDVADLGIDFAPPHRAARIRDLLAADVPSDAVHVDSRLAAGPLRAVLDRLDPAALDPAARTLRDRLRAWDGRMAADSTDAGAWAAWRSALVRRLHEHPRLRPLRTPARYDALFAPWTDPLARLGHALDGLVAGADRLGVDVGAVAAAALAEVAAAGPAPAWGARHRLHPVHLGAAPEVDAAVAVMRERVTLGGDTDCVLATSSVPGVSDACWRGPVARYVWDLTDRSRSRWVVPFGASGRAGDPHFDDQLPRWAAGELIPVPDADLTREGDPS</sequence>
<dbReference type="Gene3D" id="1.10.1400.10">
    <property type="match status" value="1"/>
</dbReference>
<keyword evidence="2 4" id="KW-0378">Hydrolase</keyword>
<dbReference type="PIRSF" id="PIRSF001227">
    <property type="entry name" value="Pen_acylase"/>
    <property type="match status" value="1"/>
</dbReference>
<dbReference type="Gene3D" id="2.30.120.10">
    <property type="match status" value="1"/>
</dbReference>
<dbReference type="PANTHER" id="PTHR34218:SF4">
    <property type="entry name" value="ACYL-HOMOSERINE LACTONE ACYLASE QUIP"/>
    <property type="match status" value="1"/>
</dbReference>